<dbReference type="SUPFAM" id="SSF159501">
    <property type="entry name" value="EreA/ChaN-like"/>
    <property type="match status" value="1"/>
</dbReference>
<feature type="domain" description="Haem-binding uptake Tiki superfamily ChaN" evidence="1">
    <location>
        <begin position="7"/>
        <end position="220"/>
    </location>
</feature>
<proteinExistence type="predicted"/>
<gene>
    <name evidence="2" type="ORF">GPECTOR_29g20</name>
</gene>
<comment type="caution">
    <text evidence="2">The sequence shown here is derived from an EMBL/GenBank/DDBJ whole genome shotgun (WGS) entry which is preliminary data.</text>
</comment>
<dbReference type="Pfam" id="PF04187">
    <property type="entry name" value="Cofac_haem_bdg"/>
    <property type="match status" value="1"/>
</dbReference>
<evidence type="ECO:0000313" key="2">
    <source>
        <dbReference type="EMBL" id="KXZ48240.1"/>
    </source>
</evidence>
<accession>A0A150GFY0</accession>
<dbReference type="Proteomes" id="UP000075714">
    <property type="component" value="Unassembled WGS sequence"/>
</dbReference>
<evidence type="ECO:0000313" key="3">
    <source>
        <dbReference type="Proteomes" id="UP000075714"/>
    </source>
</evidence>
<dbReference type="CDD" id="cd14727">
    <property type="entry name" value="ChanN-like"/>
    <property type="match status" value="1"/>
</dbReference>
<organism evidence="2 3">
    <name type="scientific">Gonium pectorale</name>
    <name type="common">Green alga</name>
    <dbReference type="NCBI Taxonomy" id="33097"/>
    <lineage>
        <taxon>Eukaryota</taxon>
        <taxon>Viridiplantae</taxon>
        <taxon>Chlorophyta</taxon>
        <taxon>core chlorophytes</taxon>
        <taxon>Chlorophyceae</taxon>
        <taxon>CS clade</taxon>
        <taxon>Chlamydomonadales</taxon>
        <taxon>Volvocaceae</taxon>
        <taxon>Gonium</taxon>
    </lineage>
</organism>
<dbReference type="InterPro" id="IPR007314">
    <property type="entry name" value="Cofac_haem-bd_dom"/>
</dbReference>
<name>A0A150GFY0_GONPE</name>
<dbReference type="Gene3D" id="3.40.50.11550">
    <property type="match status" value="1"/>
</dbReference>
<protein>
    <recommendedName>
        <fullName evidence="1">Haem-binding uptake Tiki superfamily ChaN domain-containing protein</fullName>
    </recommendedName>
</protein>
<dbReference type="OrthoDB" id="205639at2759"/>
<evidence type="ECO:0000259" key="1">
    <source>
        <dbReference type="Pfam" id="PF04187"/>
    </source>
</evidence>
<sequence>MGPALRRPVALSLEMFERDVQAVMDEFLAGAVTEADLMKDARPWPNYVVDYRPLVLAAREAGAPVVCANAPRRYVSLVGRHGAAALNSLPPASRANLPPLPLRPPSEMYAAKIAWTMQVRGAQLRSNATTSAAAGGSATAGSSGKVCPHIGLGVRSNFLDAQNLWDAAMADSIARALRQLRARGTADGGGGGGEAGGNPLVVHVCGKFHSEQRLGICEHLAPAAAEAQTREEADGSGRGATAAAGACGAAAPRVCVVTFVPSGRGVAVGRETLTSAGLHTYGDWLVLTDAKLPRSFESEHPV</sequence>
<keyword evidence="3" id="KW-1185">Reference proteome</keyword>
<dbReference type="EMBL" id="LSYV01000030">
    <property type="protein sequence ID" value="KXZ48240.1"/>
    <property type="molecule type" value="Genomic_DNA"/>
</dbReference>
<dbReference type="AlphaFoldDB" id="A0A150GFY0"/>
<reference evidence="3" key="1">
    <citation type="journal article" date="2016" name="Nat. Commun.">
        <title>The Gonium pectorale genome demonstrates co-option of cell cycle regulation during the evolution of multicellularity.</title>
        <authorList>
            <person name="Hanschen E.R."/>
            <person name="Marriage T.N."/>
            <person name="Ferris P.J."/>
            <person name="Hamaji T."/>
            <person name="Toyoda A."/>
            <person name="Fujiyama A."/>
            <person name="Neme R."/>
            <person name="Noguchi H."/>
            <person name="Minakuchi Y."/>
            <person name="Suzuki M."/>
            <person name="Kawai-Toyooka H."/>
            <person name="Smith D.R."/>
            <person name="Sparks H."/>
            <person name="Anderson J."/>
            <person name="Bakaric R."/>
            <person name="Luria V."/>
            <person name="Karger A."/>
            <person name="Kirschner M.W."/>
            <person name="Durand P.M."/>
            <person name="Michod R.E."/>
            <person name="Nozaki H."/>
            <person name="Olson B.J."/>
        </authorList>
    </citation>
    <scope>NUCLEOTIDE SEQUENCE [LARGE SCALE GENOMIC DNA]</scope>
    <source>
        <strain evidence="3">NIES-2863</strain>
    </source>
</reference>